<keyword evidence="3 7" id="KW-0812">Transmembrane</keyword>
<feature type="transmembrane region" description="Helical" evidence="7">
    <location>
        <begin position="540"/>
        <end position="558"/>
    </location>
</feature>
<dbReference type="KEGG" id="cvn:111103306"/>
<dbReference type="GO" id="GO:0005385">
    <property type="term" value="F:zinc ion transmembrane transporter activity"/>
    <property type="evidence" value="ECO:0007669"/>
    <property type="project" value="TreeGrafter"/>
</dbReference>
<organism evidence="8 9">
    <name type="scientific">Crassostrea virginica</name>
    <name type="common">Eastern oyster</name>
    <dbReference type="NCBI Taxonomy" id="6565"/>
    <lineage>
        <taxon>Eukaryota</taxon>
        <taxon>Metazoa</taxon>
        <taxon>Spiralia</taxon>
        <taxon>Lophotrochozoa</taxon>
        <taxon>Mollusca</taxon>
        <taxon>Bivalvia</taxon>
        <taxon>Autobranchia</taxon>
        <taxon>Pteriomorphia</taxon>
        <taxon>Ostreida</taxon>
        <taxon>Ostreoidea</taxon>
        <taxon>Ostreidae</taxon>
        <taxon>Crassostrea</taxon>
    </lineage>
</organism>
<evidence type="ECO:0000313" key="8">
    <source>
        <dbReference type="Proteomes" id="UP000694844"/>
    </source>
</evidence>
<dbReference type="PANTHER" id="PTHR12191">
    <property type="entry name" value="SOLUTE CARRIER FAMILY 39"/>
    <property type="match status" value="1"/>
</dbReference>
<dbReference type="OrthoDB" id="200954at2759"/>
<comment type="similarity">
    <text evidence="2">Belongs to the ZIP transporter (TC 2.A.5) family.</text>
</comment>
<dbReference type="RefSeq" id="XP_022292192.1">
    <property type="nucleotide sequence ID" value="XM_022436484.1"/>
</dbReference>
<keyword evidence="4 7" id="KW-1133">Transmembrane helix</keyword>
<comment type="subcellular location">
    <subcellularLocation>
        <location evidence="1">Membrane</location>
        <topology evidence="1">Multi-pass membrane protein</topology>
    </subcellularLocation>
</comment>
<dbReference type="GO" id="GO:0140410">
    <property type="term" value="F:monoatomic cation:bicarbonate symporter activity"/>
    <property type="evidence" value="ECO:0007669"/>
    <property type="project" value="TreeGrafter"/>
</dbReference>
<dbReference type="GO" id="GO:0071578">
    <property type="term" value="P:zinc ion import across plasma membrane"/>
    <property type="evidence" value="ECO:0007669"/>
    <property type="project" value="TreeGrafter"/>
</dbReference>
<name>A0A8B8AKW3_CRAVI</name>
<evidence type="ECO:0000256" key="2">
    <source>
        <dbReference type="ARBA" id="ARBA00006939"/>
    </source>
</evidence>
<reference evidence="9" key="2">
    <citation type="submission" date="2025-08" db="UniProtKB">
        <authorList>
            <consortium name="RefSeq"/>
        </authorList>
    </citation>
    <scope>IDENTIFICATION</scope>
    <source>
        <tissue evidence="9">Whole sample</tissue>
    </source>
</reference>
<evidence type="ECO:0000256" key="1">
    <source>
        <dbReference type="ARBA" id="ARBA00004141"/>
    </source>
</evidence>
<feature type="transmembrane region" description="Helical" evidence="7">
    <location>
        <begin position="258"/>
        <end position="278"/>
    </location>
</feature>
<feature type="transmembrane region" description="Helical" evidence="7">
    <location>
        <begin position="579"/>
        <end position="599"/>
    </location>
</feature>
<feature type="compositionally biased region" description="Basic and acidic residues" evidence="6">
    <location>
        <begin position="414"/>
        <end position="423"/>
    </location>
</feature>
<protein>
    <submittedName>
        <fullName evidence="9">Zinc transporter ZIP10-like isoform X1</fullName>
    </submittedName>
</protein>
<dbReference type="GO" id="GO:0030003">
    <property type="term" value="P:intracellular monoatomic cation homeostasis"/>
    <property type="evidence" value="ECO:0007669"/>
    <property type="project" value="TreeGrafter"/>
</dbReference>
<evidence type="ECO:0000256" key="6">
    <source>
        <dbReference type="SAM" id="MobiDB-lite"/>
    </source>
</evidence>
<dbReference type="PANTHER" id="PTHR12191:SF37">
    <property type="entry name" value="ZINC TRANSPORTER FOI"/>
    <property type="match status" value="1"/>
</dbReference>
<dbReference type="GeneID" id="111103306"/>
<evidence type="ECO:0000313" key="9">
    <source>
        <dbReference type="RefSeq" id="XP_022292192.1"/>
    </source>
</evidence>
<feature type="region of interest" description="Disordered" evidence="6">
    <location>
        <begin position="414"/>
        <end position="443"/>
    </location>
</feature>
<feature type="transmembrane region" description="Helical" evidence="7">
    <location>
        <begin position="514"/>
        <end position="534"/>
    </location>
</feature>
<reference evidence="8" key="1">
    <citation type="submission" date="2024-06" db="UniProtKB">
        <authorList>
            <consortium name="RefSeq"/>
        </authorList>
    </citation>
    <scope>NUCLEOTIDE SEQUENCE [LARGE SCALE GENOMIC DNA]</scope>
</reference>
<feature type="region of interest" description="Disordered" evidence="6">
    <location>
        <begin position="195"/>
        <end position="214"/>
    </location>
</feature>
<accession>A0A8B8AKW3</accession>
<keyword evidence="8" id="KW-1185">Reference proteome</keyword>
<dbReference type="AlphaFoldDB" id="A0A8B8AKW3"/>
<gene>
    <name evidence="9" type="primary">LOC111103306</name>
</gene>
<dbReference type="InterPro" id="IPR050799">
    <property type="entry name" value="ZIP_Transporter"/>
</dbReference>
<evidence type="ECO:0000256" key="5">
    <source>
        <dbReference type="ARBA" id="ARBA00023136"/>
    </source>
</evidence>
<dbReference type="Proteomes" id="UP000694844">
    <property type="component" value="Chromosome 1"/>
</dbReference>
<feature type="transmembrane region" description="Helical" evidence="7">
    <location>
        <begin position="224"/>
        <end position="246"/>
    </location>
</feature>
<feature type="transmembrane region" description="Helical" evidence="7">
    <location>
        <begin position="308"/>
        <end position="328"/>
    </location>
</feature>
<dbReference type="InterPro" id="IPR003689">
    <property type="entry name" value="ZIP"/>
</dbReference>
<dbReference type="Pfam" id="PF02535">
    <property type="entry name" value="Zip"/>
    <property type="match status" value="1"/>
</dbReference>
<proteinExistence type="inferred from homology"/>
<sequence>MGLSIFIYIREYNFEDSVLGTRMVTRTCVMLSVSWIVGLVILWGGCFGGVNASADETLTRADKERLFYLSTIFEKYSNNNEILLQNVEKLLVNLGIPQSKDVLTLTHEVDNAENDTHCHDTMAGCPLSDPSLGPTGQKPTKRSVSRTDVHKGHNKQCLNIMELLSVYHFKSKSSIGKDDFMNLCPSLIVHLDKEECRGSQPAGPSHDGEAEPQPRSLGSIPLSVWGYSSLAILIISLVGLLGVAVIPIMQRVFYNHLLQFLVALAVGALSGDAMLHLIPHALAGGHEEGHAHEEPAPGKGLTDEQVNVFKGLTALIGIFIFFFIERIMTIVTDLKRKRREEEHYQHQLELAAKLGEEEIEQIKKAHELAHVYNHEHDCESLNWGIHPGNRALEHFAQEATKELHEDEVLMKKIEEKGSMERKESKSKRKMSRSHSHSHSHGEGIPKDVAAVAWMVILGDGIHNFCDGLAIGSAFAASVTGGISTTIAVFCHELPHEIGDFAVLLKAGMKPKQALVYNVVSSVLAFGGMLIGVMLGNIESASLWIFTVVGGMFLYIALVDMLPEMMSVDTRSGENPFFHLVFQACGMFLGIGIMFVIAMYEDNMKSMMEP</sequence>
<feature type="compositionally biased region" description="Basic residues" evidence="6">
    <location>
        <begin position="424"/>
        <end position="438"/>
    </location>
</feature>
<dbReference type="GO" id="GO:0005886">
    <property type="term" value="C:plasma membrane"/>
    <property type="evidence" value="ECO:0007669"/>
    <property type="project" value="TreeGrafter"/>
</dbReference>
<evidence type="ECO:0000256" key="4">
    <source>
        <dbReference type="ARBA" id="ARBA00022989"/>
    </source>
</evidence>
<keyword evidence="5 7" id="KW-0472">Membrane</keyword>
<feature type="transmembrane region" description="Helical" evidence="7">
    <location>
        <begin position="29"/>
        <end position="50"/>
    </location>
</feature>
<evidence type="ECO:0000256" key="3">
    <source>
        <dbReference type="ARBA" id="ARBA00022692"/>
    </source>
</evidence>
<evidence type="ECO:0000256" key="7">
    <source>
        <dbReference type="SAM" id="Phobius"/>
    </source>
</evidence>